<dbReference type="RefSeq" id="WP_341986004.1">
    <property type="nucleotide sequence ID" value="NZ_JBBYAF010000055.1"/>
</dbReference>
<keyword evidence="1" id="KW-0472">Membrane</keyword>
<reference evidence="2 3" key="1">
    <citation type="submission" date="2024-04" db="EMBL/GenBank/DDBJ databases">
        <title>Bacillus oryzaecorticis sp. nov., a moderately halophilic bacterium isolated from rice husks.</title>
        <authorList>
            <person name="Zhu H.-S."/>
        </authorList>
    </citation>
    <scope>NUCLEOTIDE SEQUENCE [LARGE SCALE GENOMIC DNA]</scope>
    <source>
        <strain evidence="2 3">ZC255</strain>
    </source>
</reference>
<feature type="transmembrane region" description="Helical" evidence="1">
    <location>
        <begin position="6"/>
        <end position="23"/>
    </location>
</feature>
<feature type="transmembrane region" description="Helical" evidence="1">
    <location>
        <begin position="161"/>
        <end position="183"/>
    </location>
</feature>
<feature type="transmembrane region" description="Helical" evidence="1">
    <location>
        <begin position="32"/>
        <end position="52"/>
    </location>
</feature>
<keyword evidence="3" id="KW-1185">Reference proteome</keyword>
<feature type="transmembrane region" description="Helical" evidence="1">
    <location>
        <begin position="203"/>
        <end position="220"/>
    </location>
</feature>
<proteinExistence type="predicted"/>
<evidence type="ECO:0000313" key="2">
    <source>
        <dbReference type="EMBL" id="MEL3974463.1"/>
    </source>
</evidence>
<organism evidence="2 3">
    <name type="scientific">Rossellomorea oryzaecorticis</name>
    <dbReference type="NCBI Taxonomy" id="1396505"/>
    <lineage>
        <taxon>Bacteria</taxon>
        <taxon>Bacillati</taxon>
        <taxon>Bacillota</taxon>
        <taxon>Bacilli</taxon>
        <taxon>Bacillales</taxon>
        <taxon>Bacillaceae</taxon>
        <taxon>Rossellomorea</taxon>
    </lineage>
</organism>
<evidence type="ECO:0000256" key="1">
    <source>
        <dbReference type="SAM" id="Phobius"/>
    </source>
</evidence>
<feature type="transmembrane region" description="Helical" evidence="1">
    <location>
        <begin position="227"/>
        <end position="246"/>
    </location>
</feature>
<sequence>MPNWVPFACLSITSVFLLSYILVKKKEKAPKIILFWLFISGLAYLFEFVIFILLNSYEYYPEFFSSHYNDSIAGSIISQALAVPVAITLIVVFHLRFRWIFFIIGLFFLIETFFLYLDIYEHNWWKSIYTILFLSLTVMLSKVWWRYLYSGKYHYINFVTLYFAIMTLSQTIGWILSSLLGLYELPIGLFSIEIKDNVIGNGVYLFFTTYLYTLIIYYRYNDLPYTVMTLVFLLTIEIFMVNQGILFLKEPYYIFILPSLHIAFIQGGKFVCHRHFPGFHQTSQKRLLRQE</sequence>
<feature type="transmembrane region" description="Helical" evidence="1">
    <location>
        <begin position="72"/>
        <end position="92"/>
    </location>
</feature>
<dbReference type="EMBL" id="JBBYAF010000055">
    <property type="protein sequence ID" value="MEL3974463.1"/>
    <property type="molecule type" value="Genomic_DNA"/>
</dbReference>
<dbReference type="Proteomes" id="UP001389717">
    <property type="component" value="Unassembled WGS sequence"/>
</dbReference>
<accession>A0ABU9KI17</accession>
<feature type="transmembrane region" description="Helical" evidence="1">
    <location>
        <begin position="128"/>
        <end position="149"/>
    </location>
</feature>
<feature type="transmembrane region" description="Helical" evidence="1">
    <location>
        <begin position="252"/>
        <end position="272"/>
    </location>
</feature>
<comment type="caution">
    <text evidence="2">The sequence shown here is derived from an EMBL/GenBank/DDBJ whole genome shotgun (WGS) entry which is preliminary data.</text>
</comment>
<protein>
    <submittedName>
        <fullName evidence="2">Uncharacterized protein</fullName>
    </submittedName>
</protein>
<evidence type="ECO:0000313" key="3">
    <source>
        <dbReference type="Proteomes" id="UP001389717"/>
    </source>
</evidence>
<name>A0ABU9KI17_9BACI</name>
<keyword evidence="1" id="KW-0812">Transmembrane</keyword>
<gene>
    <name evidence="2" type="ORF">AAEO50_19410</name>
</gene>
<feature type="transmembrane region" description="Helical" evidence="1">
    <location>
        <begin position="99"/>
        <end position="116"/>
    </location>
</feature>
<keyword evidence="1" id="KW-1133">Transmembrane helix</keyword>